<sequence>MLAWGLIMTLMAFVKNFSGLMSARFFLGAFESGLFPGAIYYITTWYKRSETNSRIAILFIGNSFAGSFSGLLAYNIVRLDGTLRLKGWQWLFFIEGLITVAVSIFSYFLLSDYPEKTKWLSDEERKYAISRLKYDAGKAHTTHFDKKQIYAALTDWVLIQIIYHFYRMTVKSQLLSVPPFFCAGIATVIVAILSDRKRIRSPFIIICSLIAIIGYILLIVPSIGIPGKYAGACIVGSGLSPIIITSITWLTNNIAGHAKRAIATAMVMMFANLGGALASQVYRQKDFPHYTYGHSMSLGFLIAATCITIIQYFVFKTLNKKKKENPQSFLEGKTEEEIKNMGDLHPDFIYSL</sequence>
<comment type="caution">
    <text evidence="8">The sequence shown here is derived from an EMBL/GenBank/DDBJ whole genome shotgun (WGS) entry which is preliminary data.</text>
</comment>
<feature type="transmembrane region" description="Helical" evidence="6">
    <location>
        <begin position="203"/>
        <end position="223"/>
    </location>
</feature>
<dbReference type="InterPro" id="IPR011701">
    <property type="entry name" value="MFS"/>
</dbReference>
<keyword evidence="3 6" id="KW-0812">Transmembrane</keyword>
<keyword evidence="5 6" id="KW-0472">Membrane</keyword>
<dbReference type="Pfam" id="PF07690">
    <property type="entry name" value="MFS_1"/>
    <property type="match status" value="1"/>
</dbReference>
<proteinExistence type="predicted"/>
<dbReference type="Proteomes" id="UP000018888">
    <property type="component" value="Unassembled WGS sequence"/>
</dbReference>
<keyword evidence="4 6" id="KW-1133">Transmembrane helix</keyword>
<protein>
    <submittedName>
        <fullName evidence="8">Major facilitator superfamily domain-containing protein</fullName>
    </submittedName>
</protein>
<keyword evidence="2" id="KW-0813">Transport</keyword>
<feature type="transmembrane region" description="Helical" evidence="6">
    <location>
        <begin position="294"/>
        <end position="315"/>
    </location>
</feature>
<feature type="domain" description="Major facilitator superfamily (MFS) profile" evidence="7">
    <location>
        <begin position="1"/>
        <end position="322"/>
    </location>
</feature>
<dbReference type="InterPro" id="IPR036259">
    <property type="entry name" value="MFS_trans_sf"/>
</dbReference>
<feature type="transmembrane region" description="Helical" evidence="6">
    <location>
        <begin position="55"/>
        <end position="76"/>
    </location>
</feature>
<accession>A0A2P4QIU4</accession>
<feature type="transmembrane region" description="Helical" evidence="6">
    <location>
        <begin position="149"/>
        <end position="166"/>
    </location>
</feature>
<gene>
    <name evidence="8" type="ORF">GLOIN_2v1545501</name>
</gene>
<keyword evidence="9" id="KW-1185">Reference proteome</keyword>
<dbReference type="AlphaFoldDB" id="A0A2P4QIU4"/>
<evidence type="ECO:0000256" key="1">
    <source>
        <dbReference type="ARBA" id="ARBA00004141"/>
    </source>
</evidence>
<comment type="subcellular location">
    <subcellularLocation>
        <location evidence="1">Membrane</location>
        <topology evidence="1">Multi-pass membrane protein</topology>
    </subcellularLocation>
</comment>
<dbReference type="PANTHER" id="PTHR43791">
    <property type="entry name" value="PERMEASE-RELATED"/>
    <property type="match status" value="1"/>
</dbReference>
<dbReference type="InterPro" id="IPR020846">
    <property type="entry name" value="MFS_dom"/>
</dbReference>
<dbReference type="GO" id="GO:0022857">
    <property type="term" value="F:transmembrane transporter activity"/>
    <property type="evidence" value="ECO:0007669"/>
    <property type="project" value="InterPro"/>
</dbReference>
<feature type="transmembrane region" description="Helical" evidence="6">
    <location>
        <begin position="172"/>
        <end position="191"/>
    </location>
</feature>
<evidence type="ECO:0000256" key="5">
    <source>
        <dbReference type="ARBA" id="ARBA00023136"/>
    </source>
</evidence>
<evidence type="ECO:0000256" key="6">
    <source>
        <dbReference type="SAM" id="Phobius"/>
    </source>
</evidence>
<evidence type="ECO:0000256" key="4">
    <source>
        <dbReference type="ARBA" id="ARBA00022989"/>
    </source>
</evidence>
<dbReference type="PROSITE" id="PS50850">
    <property type="entry name" value="MFS"/>
    <property type="match status" value="1"/>
</dbReference>
<feature type="transmembrane region" description="Helical" evidence="6">
    <location>
        <begin position="88"/>
        <end position="110"/>
    </location>
</feature>
<evidence type="ECO:0000313" key="8">
    <source>
        <dbReference type="EMBL" id="POG77565.1"/>
    </source>
</evidence>
<evidence type="ECO:0000256" key="3">
    <source>
        <dbReference type="ARBA" id="ARBA00022692"/>
    </source>
</evidence>
<organism evidence="8 9">
    <name type="scientific">Rhizophagus irregularis (strain DAOM 181602 / DAOM 197198 / MUCL 43194)</name>
    <name type="common">Arbuscular mycorrhizal fungus</name>
    <name type="synonym">Glomus intraradices</name>
    <dbReference type="NCBI Taxonomy" id="747089"/>
    <lineage>
        <taxon>Eukaryota</taxon>
        <taxon>Fungi</taxon>
        <taxon>Fungi incertae sedis</taxon>
        <taxon>Mucoromycota</taxon>
        <taxon>Glomeromycotina</taxon>
        <taxon>Glomeromycetes</taxon>
        <taxon>Glomerales</taxon>
        <taxon>Glomeraceae</taxon>
        <taxon>Rhizophagus</taxon>
    </lineage>
</organism>
<feature type="transmembrane region" description="Helical" evidence="6">
    <location>
        <begin position="20"/>
        <end position="43"/>
    </location>
</feature>
<feature type="transmembrane region" description="Helical" evidence="6">
    <location>
        <begin position="229"/>
        <end position="250"/>
    </location>
</feature>
<feature type="transmembrane region" description="Helical" evidence="6">
    <location>
        <begin position="262"/>
        <end position="282"/>
    </location>
</feature>
<dbReference type="SUPFAM" id="SSF103473">
    <property type="entry name" value="MFS general substrate transporter"/>
    <property type="match status" value="1"/>
</dbReference>
<name>A0A2P4QIU4_RHIID</name>
<reference evidence="8 9" key="2">
    <citation type="journal article" date="2018" name="New Phytol.">
        <title>High intraspecific genome diversity in the model arbuscular mycorrhizal symbiont Rhizophagus irregularis.</title>
        <authorList>
            <person name="Chen E.C.H."/>
            <person name="Morin E."/>
            <person name="Beaudet D."/>
            <person name="Noel J."/>
            <person name="Yildirir G."/>
            <person name="Ndikumana S."/>
            <person name="Charron P."/>
            <person name="St-Onge C."/>
            <person name="Giorgi J."/>
            <person name="Kruger M."/>
            <person name="Marton T."/>
            <person name="Ropars J."/>
            <person name="Grigoriev I.V."/>
            <person name="Hainaut M."/>
            <person name="Henrissat B."/>
            <person name="Roux C."/>
            <person name="Martin F."/>
            <person name="Corradi N."/>
        </authorList>
    </citation>
    <scope>NUCLEOTIDE SEQUENCE [LARGE SCALE GENOMIC DNA]</scope>
    <source>
        <strain evidence="8 9">DAOM 197198</strain>
    </source>
</reference>
<dbReference type="EMBL" id="AUPC02000039">
    <property type="protein sequence ID" value="POG77565.1"/>
    <property type="molecule type" value="Genomic_DNA"/>
</dbReference>
<evidence type="ECO:0000256" key="2">
    <source>
        <dbReference type="ARBA" id="ARBA00022448"/>
    </source>
</evidence>
<dbReference type="PANTHER" id="PTHR43791:SF46">
    <property type="entry name" value="MAJOR FACILITATOR SUPERFAMILY (MFS) PROFILE DOMAIN-CONTAINING PROTEIN-RELATED"/>
    <property type="match status" value="1"/>
</dbReference>
<dbReference type="Gene3D" id="1.20.1250.20">
    <property type="entry name" value="MFS general substrate transporter like domains"/>
    <property type="match status" value="2"/>
</dbReference>
<dbReference type="GO" id="GO:0016020">
    <property type="term" value="C:membrane"/>
    <property type="evidence" value="ECO:0007669"/>
    <property type="project" value="UniProtKB-SubCell"/>
</dbReference>
<reference evidence="8 9" key="1">
    <citation type="journal article" date="2013" name="Proc. Natl. Acad. Sci. U.S.A.">
        <title>Genome of an arbuscular mycorrhizal fungus provides insight into the oldest plant symbiosis.</title>
        <authorList>
            <person name="Tisserant E."/>
            <person name="Malbreil M."/>
            <person name="Kuo A."/>
            <person name="Kohler A."/>
            <person name="Symeonidi A."/>
            <person name="Balestrini R."/>
            <person name="Charron P."/>
            <person name="Duensing N."/>
            <person name="Frei Dit Frey N."/>
            <person name="Gianinazzi-Pearson V."/>
            <person name="Gilbert L.B."/>
            <person name="Handa Y."/>
            <person name="Herr J.R."/>
            <person name="Hijri M."/>
            <person name="Koul R."/>
            <person name="Kawaguchi M."/>
            <person name="Krajinski F."/>
            <person name="Lammers P.J."/>
            <person name="Masclaux F.G."/>
            <person name="Murat C."/>
            <person name="Morin E."/>
            <person name="Ndikumana S."/>
            <person name="Pagni M."/>
            <person name="Petitpierre D."/>
            <person name="Requena N."/>
            <person name="Rosikiewicz P."/>
            <person name="Riley R."/>
            <person name="Saito K."/>
            <person name="San Clemente H."/>
            <person name="Shapiro H."/>
            <person name="van Tuinen D."/>
            <person name="Becard G."/>
            <person name="Bonfante P."/>
            <person name="Paszkowski U."/>
            <person name="Shachar-Hill Y.Y."/>
            <person name="Tuskan G.A."/>
            <person name="Young P.W."/>
            <person name="Sanders I.R."/>
            <person name="Henrissat B."/>
            <person name="Rensing S.A."/>
            <person name="Grigoriev I.V."/>
            <person name="Corradi N."/>
            <person name="Roux C."/>
            <person name="Martin F."/>
        </authorList>
    </citation>
    <scope>NUCLEOTIDE SEQUENCE [LARGE SCALE GENOMIC DNA]</scope>
    <source>
        <strain evidence="8 9">DAOM 197198</strain>
    </source>
</reference>
<evidence type="ECO:0000259" key="7">
    <source>
        <dbReference type="PROSITE" id="PS50850"/>
    </source>
</evidence>
<evidence type="ECO:0000313" key="9">
    <source>
        <dbReference type="Proteomes" id="UP000018888"/>
    </source>
</evidence>